<reference evidence="1" key="1">
    <citation type="submission" date="2021-02" db="EMBL/GenBank/DDBJ databases">
        <authorList>
            <person name="Nowell W R."/>
        </authorList>
    </citation>
    <scope>NUCLEOTIDE SEQUENCE</scope>
</reference>
<organism evidence="1 2">
    <name type="scientific">Rotaria magnacalcarata</name>
    <dbReference type="NCBI Taxonomy" id="392030"/>
    <lineage>
        <taxon>Eukaryota</taxon>
        <taxon>Metazoa</taxon>
        <taxon>Spiralia</taxon>
        <taxon>Gnathifera</taxon>
        <taxon>Rotifera</taxon>
        <taxon>Eurotatoria</taxon>
        <taxon>Bdelloidea</taxon>
        <taxon>Philodinida</taxon>
        <taxon>Philodinidae</taxon>
        <taxon>Rotaria</taxon>
    </lineage>
</organism>
<feature type="non-terminal residue" evidence="1">
    <location>
        <position position="138"/>
    </location>
</feature>
<name>A0A8S3IXQ6_9BILA</name>
<gene>
    <name evidence="1" type="ORF">GIL414_LOCUS79064</name>
</gene>
<sequence>QPVSWKSEYVAELLFYCGRELLTNVLIAFAMKNYHKEYAQLIQSLCLVARQRKAYYEIIQMAVEDSFERCTIIAQRNSIIIHLQNAFRCVTRNVIAVLASSTITPADQLHYLQQLEALDAQKAALISFLLTNQINQNN</sequence>
<dbReference type="AlphaFoldDB" id="A0A8S3IXQ6"/>
<proteinExistence type="predicted"/>
<evidence type="ECO:0000313" key="1">
    <source>
        <dbReference type="EMBL" id="CAF5208763.1"/>
    </source>
</evidence>
<dbReference type="EMBL" id="CAJOBJ010351448">
    <property type="protein sequence ID" value="CAF5208763.1"/>
    <property type="molecule type" value="Genomic_DNA"/>
</dbReference>
<dbReference type="Proteomes" id="UP000681720">
    <property type="component" value="Unassembled WGS sequence"/>
</dbReference>
<evidence type="ECO:0000313" key="2">
    <source>
        <dbReference type="Proteomes" id="UP000681720"/>
    </source>
</evidence>
<accession>A0A8S3IXQ6</accession>
<comment type="caution">
    <text evidence="1">The sequence shown here is derived from an EMBL/GenBank/DDBJ whole genome shotgun (WGS) entry which is preliminary data.</text>
</comment>
<protein>
    <submittedName>
        <fullName evidence="1">Uncharacterized protein</fullName>
    </submittedName>
</protein>